<proteinExistence type="predicted"/>
<evidence type="ECO:0000313" key="2">
    <source>
        <dbReference type="Proteomes" id="UP000500810"/>
    </source>
</evidence>
<evidence type="ECO:0000313" key="1">
    <source>
        <dbReference type="EMBL" id="QPL17317.1"/>
    </source>
</evidence>
<organism evidence="1 2">
    <name type="scientific">Pseudomonas phage Epa15</name>
    <dbReference type="NCBI Taxonomy" id="2733395"/>
    <lineage>
        <taxon>Viruses</taxon>
        <taxon>Duplodnaviria</taxon>
        <taxon>Heunggongvirae</taxon>
        <taxon>Uroviricota</taxon>
        <taxon>Caudoviricetes</taxon>
        <taxon>Lindbergviridae</taxon>
        <taxon>Pbunavirus</taxon>
        <taxon>Pbunavirus LS1</taxon>
    </lineage>
</organism>
<protein>
    <submittedName>
        <fullName evidence="1">Uncharacterized protein</fullName>
    </submittedName>
</protein>
<sequence>MRPNIQESLNIVVPRGCWLCALIIGETSNVQKRFKHIHQINSCN</sequence>
<reference evidence="2" key="1">
    <citation type="submission" date="2020-04" db="EMBL/GenBank/DDBJ databases">
        <title>Pseudomonas aeruginosa Phage Cocktails: Rational Design and Efficacy against Mouse Wound and Septic Infections.</title>
        <authorList>
            <person name="Farlow J."/>
            <person name="Freyberger H.R."/>
            <person name="He Y."/>
            <person name="Ward A.M."/>
            <person name="Autvisuttinunt W."/>
            <person name="Li T."/>
            <person name="Jacobs A.C."/>
            <person name="Nikolich M.P."/>
            <person name="Filippov A."/>
        </authorList>
    </citation>
    <scope>NUCLEOTIDE SEQUENCE [LARGE SCALE GENOMIC DNA]</scope>
</reference>
<accession>A0A7T0M7B3</accession>
<dbReference type="Proteomes" id="UP000500810">
    <property type="component" value="Segment"/>
</dbReference>
<name>A0A7T0M7B3_9CAUD</name>
<dbReference type="EMBL" id="MT413450">
    <property type="protein sequence ID" value="QPL17317.1"/>
    <property type="molecule type" value="Genomic_DNA"/>
</dbReference>